<gene>
    <name evidence="2" type="ORF">EFK50_00255</name>
</gene>
<feature type="transmembrane region" description="Helical" evidence="1">
    <location>
        <begin position="35"/>
        <end position="58"/>
    </location>
</feature>
<keyword evidence="1" id="KW-1133">Transmembrane helix</keyword>
<comment type="caution">
    <text evidence="2">The sequence shown here is derived from an EMBL/GenBank/DDBJ whole genome shotgun (WGS) entry which is preliminary data.</text>
</comment>
<evidence type="ECO:0000313" key="3">
    <source>
        <dbReference type="Proteomes" id="UP000267128"/>
    </source>
</evidence>
<reference evidence="2 3" key="1">
    <citation type="submission" date="2018-11" db="EMBL/GenBank/DDBJ databases">
        <authorList>
            <person name="Li F."/>
        </authorList>
    </citation>
    <scope>NUCLEOTIDE SEQUENCE [LARGE SCALE GENOMIC DNA]</scope>
    <source>
        <strain evidence="2 3">Gsoil 097</strain>
    </source>
</reference>
<keyword evidence="3" id="KW-1185">Reference proteome</keyword>
<evidence type="ECO:0000313" key="2">
    <source>
        <dbReference type="EMBL" id="RNL66103.1"/>
    </source>
</evidence>
<accession>A0A3N0CT53</accession>
<name>A0A3N0CT53_9ACTN</name>
<proteinExistence type="predicted"/>
<keyword evidence="1" id="KW-0472">Membrane</keyword>
<dbReference type="AlphaFoldDB" id="A0A3N0CT53"/>
<feature type="transmembrane region" description="Helical" evidence="1">
    <location>
        <begin position="7"/>
        <end position="29"/>
    </location>
</feature>
<sequence length="73" mass="7373">MLDQEAFLAAFLAGAFFAAAFLAGAFLAAGLVAGAFLAAFFATFLAGFTFATALTPSLRTAATNFSPRAARSA</sequence>
<dbReference type="EMBL" id="RJSE01000001">
    <property type="protein sequence ID" value="RNL66103.1"/>
    <property type="molecule type" value="Genomic_DNA"/>
</dbReference>
<organism evidence="2 3">
    <name type="scientific">Nocardioides marmoriginsengisoli</name>
    <dbReference type="NCBI Taxonomy" id="661483"/>
    <lineage>
        <taxon>Bacteria</taxon>
        <taxon>Bacillati</taxon>
        <taxon>Actinomycetota</taxon>
        <taxon>Actinomycetes</taxon>
        <taxon>Propionibacteriales</taxon>
        <taxon>Nocardioidaceae</taxon>
        <taxon>Nocardioides</taxon>
    </lineage>
</organism>
<dbReference type="Proteomes" id="UP000267128">
    <property type="component" value="Unassembled WGS sequence"/>
</dbReference>
<evidence type="ECO:0000256" key="1">
    <source>
        <dbReference type="SAM" id="Phobius"/>
    </source>
</evidence>
<keyword evidence="1" id="KW-0812">Transmembrane</keyword>
<protein>
    <submittedName>
        <fullName evidence="2">Uncharacterized protein</fullName>
    </submittedName>
</protein>